<proteinExistence type="predicted"/>
<dbReference type="Pfam" id="PF00903">
    <property type="entry name" value="Glyoxalase"/>
    <property type="match status" value="1"/>
</dbReference>
<dbReference type="PROSITE" id="PS51819">
    <property type="entry name" value="VOC"/>
    <property type="match status" value="1"/>
</dbReference>
<comment type="caution">
    <text evidence="2">The sequence shown here is derived from an EMBL/GenBank/DDBJ whole genome shotgun (WGS) entry which is preliminary data.</text>
</comment>
<keyword evidence="3" id="KW-1185">Reference proteome</keyword>
<gene>
    <name evidence="2" type="ORF">ACFQS8_05370</name>
</gene>
<dbReference type="InterPro" id="IPR029068">
    <property type="entry name" value="Glyas_Bleomycin-R_OHBP_Dase"/>
</dbReference>
<sequence length="129" mass="14354">MAQFIAAFSLLVPDYDSGIEFYVGKLGFNLIEDTPRSPTKRWVVIAPKGAPQTHIILAKADGPSQEKAIGNQTGGRVSFFLQTDDFDADYAAMRANGVTFLETPRDEPYAKVVVWQDPFGNKWDMLQPK</sequence>
<organism evidence="2 3">
    <name type="scientific">Hirschia litorea</name>
    <dbReference type="NCBI Taxonomy" id="1199156"/>
    <lineage>
        <taxon>Bacteria</taxon>
        <taxon>Pseudomonadati</taxon>
        <taxon>Pseudomonadota</taxon>
        <taxon>Alphaproteobacteria</taxon>
        <taxon>Hyphomonadales</taxon>
        <taxon>Hyphomonadaceae</taxon>
        <taxon>Hirschia</taxon>
    </lineage>
</organism>
<dbReference type="SUPFAM" id="SSF54593">
    <property type="entry name" value="Glyoxalase/Bleomycin resistance protein/Dihydroxybiphenyl dioxygenase"/>
    <property type="match status" value="1"/>
</dbReference>
<dbReference type="Proteomes" id="UP001596492">
    <property type="component" value="Unassembled WGS sequence"/>
</dbReference>
<feature type="domain" description="VOC" evidence="1">
    <location>
        <begin position="4"/>
        <end position="128"/>
    </location>
</feature>
<dbReference type="InterPro" id="IPR004360">
    <property type="entry name" value="Glyas_Fos-R_dOase_dom"/>
</dbReference>
<dbReference type="RefSeq" id="WP_382166235.1">
    <property type="nucleotide sequence ID" value="NZ_JBHTBR010000002.1"/>
</dbReference>
<dbReference type="PANTHER" id="PTHR36437:SF2">
    <property type="entry name" value="GLYOXALASE_BLEOMYCIN RESISTANCE PROTEIN_DIOXYGENASE"/>
    <property type="match status" value="1"/>
</dbReference>
<dbReference type="EMBL" id="JBHTBR010000002">
    <property type="protein sequence ID" value="MFC7291036.1"/>
    <property type="molecule type" value="Genomic_DNA"/>
</dbReference>
<name>A0ABW2IIT8_9PROT</name>
<evidence type="ECO:0000259" key="1">
    <source>
        <dbReference type="PROSITE" id="PS51819"/>
    </source>
</evidence>
<protein>
    <submittedName>
        <fullName evidence="2">VOC family protein</fullName>
    </submittedName>
</protein>
<accession>A0ABW2IIT8</accession>
<reference evidence="3" key="1">
    <citation type="journal article" date="2019" name="Int. J. Syst. Evol. Microbiol.">
        <title>The Global Catalogue of Microorganisms (GCM) 10K type strain sequencing project: providing services to taxonomists for standard genome sequencing and annotation.</title>
        <authorList>
            <consortium name="The Broad Institute Genomics Platform"/>
            <consortium name="The Broad Institute Genome Sequencing Center for Infectious Disease"/>
            <person name="Wu L."/>
            <person name="Ma J."/>
        </authorList>
    </citation>
    <scope>NUCLEOTIDE SEQUENCE [LARGE SCALE GENOMIC DNA]</scope>
    <source>
        <strain evidence="3">CCUG 51308</strain>
    </source>
</reference>
<evidence type="ECO:0000313" key="2">
    <source>
        <dbReference type="EMBL" id="MFC7291036.1"/>
    </source>
</evidence>
<dbReference type="InterPro" id="IPR037523">
    <property type="entry name" value="VOC_core"/>
</dbReference>
<dbReference type="PANTHER" id="PTHR36437">
    <property type="entry name" value="GLYOXALASE/BLEOMYCIN RESISTANCE PROTEIN/DIOXYGENASE"/>
    <property type="match status" value="1"/>
</dbReference>
<dbReference type="Gene3D" id="3.10.180.10">
    <property type="entry name" value="2,3-Dihydroxybiphenyl 1,2-Dioxygenase, domain 1"/>
    <property type="match status" value="1"/>
</dbReference>
<evidence type="ECO:0000313" key="3">
    <source>
        <dbReference type="Proteomes" id="UP001596492"/>
    </source>
</evidence>